<organism evidence="1 2">
    <name type="scientific">Macrococcoides caseolyticum</name>
    <dbReference type="NCBI Taxonomy" id="69966"/>
    <lineage>
        <taxon>Bacteria</taxon>
        <taxon>Bacillati</taxon>
        <taxon>Bacillota</taxon>
        <taxon>Bacilli</taxon>
        <taxon>Bacillales</taxon>
        <taxon>Staphylococcaceae</taxon>
        <taxon>Macrococcoides</taxon>
    </lineage>
</organism>
<reference evidence="1" key="1">
    <citation type="submission" date="2017-12" db="EMBL/GenBank/DDBJ databases">
        <title>Genomics of Macrococcus caseolyticus.</title>
        <authorList>
            <person name="MacFadyen A.C."/>
            <person name="Paterson G.K."/>
        </authorList>
    </citation>
    <scope>NUCLEOTIDE SEQUENCE</scope>
    <source>
        <strain evidence="1">5459_5_49</strain>
    </source>
</reference>
<sequence length="382" mass="45118">MTTEDSQYIKINVLNNEMNYWFIRTNGGNWYNEFVAEGHCTIVDPNINLKKLNELKTYEEVHKELTRLNDLKIKNIEENALENNLTEKEKADLIKEKTHSKRSITIEASRIYNFVHGIKENDLIMIPYKSSRKYKIGYVISKAKEYSNEDLYSIENRSYIYDSKRNIRKYQVSKNKLYRDVEWIKTIERKDVDAEILNHLNMHQAIANLNQFKFQLNNMIAPIYIQNDNLHINIKVNREKGIDNDLWLEFHKVVNNIEKVSDYKISEMKLDVQSPGVIETVAFINELDIQAIFNGGISQVKDKGWIILLYLFIETFGKKEISKFMGFEFVEKEPKELKEARNKKLIASEKLELLKIEKEYEKLQNESNVENIAEKIVSKIED</sequence>
<evidence type="ECO:0000313" key="1">
    <source>
        <dbReference type="EMBL" id="PKE57526.1"/>
    </source>
</evidence>
<gene>
    <name evidence="1" type="ORF">CW682_00225</name>
</gene>
<accession>A0ACC9MW41</accession>
<protein>
    <submittedName>
        <fullName evidence="1">Uncharacterized protein</fullName>
    </submittedName>
</protein>
<proteinExistence type="predicted"/>
<name>A0ACC9MW41_9STAP</name>
<dbReference type="EMBL" id="PIWU01000001">
    <property type="protein sequence ID" value="PKE57526.1"/>
    <property type="molecule type" value="Genomic_DNA"/>
</dbReference>
<keyword evidence="2" id="KW-1185">Reference proteome</keyword>
<comment type="caution">
    <text evidence="1">The sequence shown here is derived from an EMBL/GenBank/DDBJ whole genome shotgun (WGS) entry which is preliminary data.</text>
</comment>
<evidence type="ECO:0000313" key="2">
    <source>
        <dbReference type="Proteomes" id="UP000233606"/>
    </source>
</evidence>
<dbReference type="Proteomes" id="UP000233606">
    <property type="component" value="Unassembled WGS sequence"/>
</dbReference>